<proteinExistence type="predicted"/>
<dbReference type="EMBL" id="FMWO01000073">
    <property type="protein sequence ID" value="SCZ86657.1"/>
    <property type="molecule type" value="Genomic_DNA"/>
</dbReference>
<accession>A0A1G5SI42</accession>
<evidence type="ECO:0000313" key="2">
    <source>
        <dbReference type="EMBL" id="SCZ86657.1"/>
    </source>
</evidence>
<dbReference type="Pfam" id="PF05258">
    <property type="entry name" value="DciA"/>
    <property type="match status" value="1"/>
</dbReference>
<evidence type="ECO:0000313" key="3">
    <source>
        <dbReference type="Proteomes" id="UP000198729"/>
    </source>
</evidence>
<dbReference type="RefSeq" id="WP_090287837.1">
    <property type="nucleotide sequence ID" value="NZ_FMWO01000073.1"/>
</dbReference>
<organism evidence="2 3">
    <name type="scientific">Nitrosomonas mobilis</name>
    <dbReference type="NCBI Taxonomy" id="51642"/>
    <lineage>
        <taxon>Bacteria</taxon>
        <taxon>Pseudomonadati</taxon>
        <taxon>Pseudomonadota</taxon>
        <taxon>Betaproteobacteria</taxon>
        <taxon>Nitrosomonadales</taxon>
        <taxon>Nitrosomonadaceae</taxon>
        <taxon>Nitrosomonas</taxon>
    </lineage>
</organism>
<dbReference type="AlphaFoldDB" id="A0A1G5SI42"/>
<dbReference type="Proteomes" id="UP000198729">
    <property type="component" value="Unassembled WGS sequence"/>
</dbReference>
<evidence type="ECO:0008006" key="4">
    <source>
        <dbReference type="Google" id="ProtNLM"/>
    </source>
</evidence>
<name>A0A1G5SI42_9PROT</name>
<keyword evidence="3" id="KW-1185">Reference proteome</keyword>
<gene>
    <name evidence="2" type="ORF">NSMM_630018</name>
</gene>
<reference evidence="2 3" key="1">
    <citation type="submission" date="2016-10" db="EMBL/GenBank/DDBJ databases">
        <authorList>
            <person name="de Groot N.N."/>
        </authorList>
    </citation>
    <scope>NUCLEOTIDE SEQUENCE [LARGE SCALE GENOMIC DNA]</scope>
    <source>
        <strain evidence="2">1</strain>
    </source>
</reference>
<dbReference type="OrthoDB" id="9180666at2"/>
<dbReference type="STRING" id="51642.NSMM_630018"/>
<protein>
    <recommendedName>
        <fullName evidence="4">DUF721 domain-containing protein</fullName>
    </recommendedName>
</protein>
<feature type="region of interest" description="Disordered" evidence="1">
    <location>
        <begin position="97"/>
        <end position="116"/>
    </location>
</feature>
<sequence>MSIFNLRNYLTILGNQPDYEPIINQAKQLIEIQNRFLQIIPSSIGSRCAVGKYSNGVILIYTDNGVIASRLRQLAPAILRHFSNNNLTINEIKIAVQPNPSQGHPPDSRKRTQRLNSSATRHLNDLIATLPDESPLRQALVKLLSNNKQQV</sequence>
<evidence type="ECO:0000256" key="1">
    <source>
        <dbReference type="SAM" id="MobiDB-lite"/>
    </source>
</evidence>
<dbReference type="InterPro" id="IPR007922">
    <property type="entry name" value="DciA-like"/>
</dbReference>